<sequence>MQIQNNQTTYYCYNQNSNSVNKNSSSNSFDINLENEENTKKPTSKMIEYLERKGKFSSLSEEDEALFKNILEDGVFSANEMKRLSYEQIQVFSDMVNFAKNYNEDNPTSKDDFPPYLLSSIGTYLSSEKTNNHSFNKALYETVKNIQNDKDRMAYLDAINSALGFNDNQGYGQLPKHIIDNMIKELNKLEKEKYKDFENPENLIKDYNNWEIKDYKNFIDNLKNSYKNASVNSALSIETRAMYQIFYQNTLTLEENYNQIQKETKYA</sequence>
<dbReference type="EMBL" id="LLKQ01000001">
    <property type="protein sequence ID" value="OCL94588.1"/>
    <property type="molecule type" value="Genomic_DNA"/>
</dbReference>
<gene>
    <name evidence="1" type="ORF">AA347_00017</name>
</gene>
<evidence type="ECO:0000313" key="2">
    <source>
        <dbReference type="Proteomes" id="UP000092987"/>
    </source>
</evidence>
<dbReference type="Proteomes" id="UP000092987">
    <property type="component" value="Unassembled WGS sequence"/>
</dbReference>
<evidence type="ECO:0000313" key="1">
    <source>
        <dbReference type="EMBL" id="OCL94588.1"/>
    </source>
</evidence>
<protein>
    <submittedName>
        <fullName evidence="1">Uncharacterized protein</fullName>
    </submittedName>
</protein>
<accession>A0A1C7WLY6</accession>
<proteinExistence type="predicted"/>
<dbReference type="RefSeq" id="WP_066183170.1">
    <property type="nucleotide sequence ID" value="NZ_CP035926.1"/>
</dbReference>
<comment type="caution">
    <text evidence="1">The sequence shown here is derived from an EMBL/GenBank/DDBJ whole genome shotgun (WGS) entry which is preliminary data.</text>
</comment>
<organism evidence="1 2">
    <name type="scientific">Aliarcobacter thereius LMG 24486</name>
    <dbReference type="NCBI Taxonomy" id="1032240"/>
    <lineage>
        <taxon>Bacteria</taxon>
        <taxon>Pseudomonadati</taxon>
        <taxon>Campylobacterota</taxon>
        <taxon>Epsilonproteobacteria</taxon>
        <taxon>Campylobacterales</taxon>
        <taxon>Arcobacteraceae</taxon>
        <taxon>Aliarcobacter</taxon>
    </lineage>
</organism>
<keyword evidence="2" id="KW-1185">Reference proteome</keyword>
<reference evidence="1 2" key="1">
    <citation type="submission" date="2015-10" db="EMBL/GenBank/DDBJ databases">
        <authorList>
            <person name="Rovetto F.F."/>
            <person name="Cocolin L.L."/>
            <person name="Illeghems K.K."/>
            <person name="Van Nieuwerbuegh F.F."/>
            <person name="Houf K.K."/>
        </authorList>
    </citation>
    <scope>NUCLEOTIDE SEQUENCE [LARGE SCALE GENOMIC DNA]</scope>
    <source>
        <strain evidence="1 2">LMG 24486</strain>
    </source>
</reference>
<name>A0A1C7WLY6_9BACT</name>